<gene>
    <name evidence="2" type="ORF">QVN40_05135</name>
</gene>
<protein>
    <submittedName>
        <fullName evidence="2">S-layer homology domain-containing protein</fullName>
    </submittedName>
</protein>
<sequence length="382" mass="41656">MQRLSEISGRARRFALALMAALALVMGMPAALAIGAQPAYAAQGASVSEQEAYERIVALRAQYPEGMRWTNDDYYLSPALYQAGYGCHAFALILSDAAFGSNPGTTYEDLSQVRVGDILRVNYDTHTVVVLEVRDGGVVVAEGNYNASIHWGRVISFGELSRGFMYGITRYVEPEPEPEPDPEPDQGYYGFSDIHEGEWYTQGGLFEYAVDHGLMSGYTDSDLFGTYDSITRGQVAVILHRMAGEPTVAADPFDDVDEDAYYAPAIAWARATGVINGYRDESGAYTTFGPDEPVTREQLAVMLCNYASRVAGLDVSSGLDEAASIPGWENVSEWARPAMGWIVDRGIMSGKTMEDGSRNLDPQGSAWRVSMATMAASFHQML</sequence>
<reference evidence="2" key="2">
    <citation type="submission" date="2023-08" db="EMBL/GenBank/DDBJ databases">
        <title>Identification and characterization of horizontal gene transfer across gut microbiota members of farm animals based on homology search.</title>
        <authorList>
            <person name="Schwarzerova J."/>
            <person name="Nykrynova M."/>
            <person name="Jureckova K."/>
            <person name="Cejkova D."/>
            <person name="Rychlik I."/>
        </authorList>
    </citation>
    <scope>NUCLEOTIDE SEQUENCE</scope>
    <source>
        <strain evidence="2">15_COKtk</strain>
    </source>
</reference>
<dbReference type="RefSeq" id="WP_289826963.1">
    <property type="nucleotide sequence ID" value="NZ_JAUEIR010000004.1"/>
</dbReference>
<dbReference type="EMBL" id="JAUEIR010000004">
    <property type="protein sequence ID" value="MDN0069087.1"/>
    <property type="molecule type" value="Genomic_DNA"/>
</dbReference>
<evidence type="ECO:0000313" key="2">
    <source>
        <dbReference type="EMBL" id="MDN0069087.1"/>
    </source>
</evidence>
<feature type="domain" description="SLH" evidence="1">
    <location>
        <begin position="322"/>
        <end position="382"/>
    </location>
</feature>
<reference evidence="2" key="1">
    <citation type="submission" date="2023-06" db="EMBL/GenBank/DDBJ databases">
        <authorList>
            <person name="Zeman M."/>
            <person name="Kubasova T."/>
            <person name="Jahodarova E."/>
            <person name="Nykrynova M."/>
            <person name="Rychlik I."/>
        </authorList>
    </citation>
    <scope>NUCLEOTIDE SEQUENCE</scope>
    <source>
        <strain evidence="2">15_COKtk</strain>
    </source>
</reference>
<dbReference type="PROSITE" id="PS51272">
    <property type="entry name" value="SLH"/>
    <property type="match status" value="3"/>
</dbReference>
<dbReference type="Pfam" id="PF00395">
    <property type="entry name" value="SLH"/>
    <property type="match status" value="1"/>
</dbReference>
<comment type="caution">
    <text evidence="2">The sequence shown here is derived from an EMBL/GenBank/DDBJ whole genome shotgun (WGS) entry which is preliminary data.</text>
</comment>
<accession>A0AAW7JPX8</accession>
<evidence type="ECO:0000259" key="1">
    <source>
        <dbReference type="PROSITE" id="PS51272"/>
    </source>
</evidence>
<name>A0AAW7JPX8_9ACTN</name>
<feature type="domain" description="SLH" evidence="1">
    <location>
        <begin position="187"/>
        <end position="248"/>
    </location>
</feature>
<proteinExistence type="predicted"/>
<dbReference type="Proteomes" id="UP001168505">
    <property type="component" value="Unassembled WGS sequence"/>
</dbReference>
<feature type="domain" description="SLH" evidence="1">
    <location>
        <begin position="249"/>
        <end position="317"/>
    </location>
</feature>
<evidence type="ECO:0000313" key="3">
    <source>
        <dbReference type="Proteomes" id="UP001168505"/>
    </source>
</evidence>
<organism evidence="2 3">
    <name type="scientific">Collinsella ihumii</name>
    <dbReference type="NCBI Taxonomy" id="1720204"/>
    <lineage>
        <taxon>Bacteria</taxon>
        <taxon>Bacillati</taxon>
        <taxon>Actinomycetota</taxon>
        <taxon>Coriobacteriia</taxon>
        <taxon>Coriobacteriales</taxon>
        <taxon>Coriobacteriaceae</taxon>
        <taxon>Collinsella</taxon>
    </lineage>
</organism>
<dbReference type="InterPro" id="IPR001119">
    <property type="entry name" value="SLH_dom"/>
</dbReference>
<dbReference type="AlphaFoldDB" id="A0AAW7JPX8"/>